<dbReference type="SMART" id="SM00062">
    <property type="entry name" value="PBPb"/>
    <property type="match status" value="1"/>
</dbReference>
<evidence type="ECO:0000259" key="6">
    <source>
        <dbReference type="SMART" id="SM00062"/>
    </source>
</evidence>
<dbReference type="Gene3D" id="3.40.190.10">
    <property type="entry name" value="Periplasmic binding protein-like II"/>
    <property type="match status" value="2"/>
</dbReference>
<dbReference type="InterPro" id="IPR051455">
    <property type="entry name" value="Bact_solute-bind_prot3"/>
</dbReference>
<evidence type="ECO:0000313" key="7">
    <source>
        <dbReference type="EMBL" id="MBL7631220.1"/>
    </source>
</evidence>
<dbReference type="InterPro" id="IPR018313">
    <property type="entry name" value="SBP_3_CS"/>
</dbReference>
<dbReference type="GO" id="GO:0005576">
    <property type="term" value="C:extracellular region"/>
    <property type="evidence" value="ECO:0007669"/>
    <property type="project" value="TreeGrafter"/>
</dbReference>
<feature type="compositionally biased region" description="Low complexity" evidence="5">
    <location>
        <begin position="52"/>
        <end position="65"/>
    </location>
</feature>
<accession>A0A937RJ04</accession>
<dbReference type="RefSeq" id="WP_203002750.1">
    <property type="nucleotide sequence ID" value="NZ_JADWYU010000110.1"/>
</dbReference>
<sequence>MRIPLPGRSRPGTAAPGPEPRRARRRALPLAAAAVALALTAAACGGDDEDTPTTAAPGAPASSGEYTMTKLADLPDSPTLDKIADRGKIIIGTKVDQPLFGLQNPTNGEYEGFDTEIARLLAIRIFGDESKIEFVESISKNREPYIQQGRVDAVVATYTINDTRKELVSFAGPYYIAGQDIMVKADNTSITSVDDLNGKNVCSVQGSTSEKNLAAKAPQAKPLLLDNYSACAEALGDGRVDAVTTDDIILLGLIDASDGDYKLVGKTFTTEPYGIGLPRDDTAFREFVNDTLEEAYTNGDWAKAFEKTVGVVEENTPTPPTVDRYALS</sequence>
<dbReference type="Proteomes" id="UP000604475">
    <property type="component" value="Unassembled WGS sequence"/>
</dbReference>
<feature type="region of interest" description="Disordered" evidence="5">
    <location>
        <begin position="1"/>
        <end position="26"/>
    </location>
</feature>
<keyword evidence="2" id="KW-0813">Transport</keyword>
<evidence type="ECO:0000256" key="1">
    <source>
        <dbReference type="ARBA" id="ARBA00010333"/>
    </source>
</evidence>
<dbReference type="Pfam" id="PF00497">
    <property type="entry name" value="SBP_bac_3"/>
    <property type="match status" value="1"/>
</dbReference>
<dbReference type="AlphaFoldDB" id="A0A937RJ04"/>
<feature type="region of interest" description="Disordered" evidence="5">
    <location>
        <begin position="45"/>
        <end position="66"/>
    </location>
</feature>
<dbReference type="PANTHER" id="PTHR30085">
    <property type="entry name" value="AMINO ACID ABC TRANSPORTER PERMEASE"/>
    <property type="match status" value="1"/>
</dbReference>
<evidence type="ECO:0000256" key="5">
    <source>
        <dbReference type="SAM" id="MobiDB-lite"/>
    </source>
</evidence>
<evidence type="ECO:0000313" key="8">
    <source>
        <dbReference type="Proteomes" id="UP000604475"/>
    </source>
</evidence>
<evidence type="ECO:0000256" key="3">
    <source>
        <dbReference type="ARBA" id="ARBA00022729"/>
    </source>
</evidence>
<proteinExistence type="inferred from homology"/>
<dbReference type="InterPro" id="IPR001638">
    <property type="entry name" value="Solute-binding_3/MltF_N"/>
</dbReference>
<comment type="similarity">
    <text evidence="1 4">Belongs to the bacterial solute-binding protein 3 family.</text>
</comment>
<evidence type="ECO:0000256" key="2">
    <source>
        <dbReference type="ARBA" id="ARBA00022448"/>
    </source>
</evidence>
<name>A0A937RJ04_9ACTN</name>
<gene>
    <name evidence="7" type="ORF">I7412_29480</name>
</gene>
<feature type="domain" description="Solute-binding protein family 3/N-terminal" evidence="6">
    <location>
        <begin position="88"/>
        <end position="312"/>
    </location>
</feature>
<reference evidence="7" key="1">
    <citation type="submission" date="2020-12" db="EMBL/GenBank/DDBJ databases">
        <title>Genomic characterization of non-nitrogen-fixing Frankia strains.</title>
        <authorList>
            <person name="Carlos-Shanley C."/>
            <person name="Guerra T."/>
            <person name="Hahn D."/>
        </authorList>
    </citation>
    <scope>NUCLEOTIDE SEQUENCE</scope>
    <source>
        <strain evidence="7">CN6</strain>
    </source>
</reference>
<keyword evidence="3" id="KW-0732">Signal</keyword>
<dbReference type="SUPFAM" id="SSF53850">
    <property type="entry name" value="Periplasmic binding protein-like II"/>
    <property type="match status" value="1"/>
</dbReference>
<dbReference type="GO" id="GO:0030288">
    <property type="term" value="C:outer membrane-bounded periplasmic space"/>
    <property type="evidence" value="ECO:0007669"/>
    <property type="project" value="TreeGrafter"/>
</dbReference>
<dbReference type="GO" id="GO:0006865">
    <property type="term" value="P:amino acid transport"/>
    <property type="evidence" value="ECO:0007669"/>
    <property type="project" value="TreeGrafter"/>
</dbReference>
<protein>
    <submittedName>
        <fullName evidence="7">Glutamate ABC transporter substrate-binding protein</fullName>
    </submittedName>
</protein>
<dbReference type="CDD" id="cd13690">
    <property type="entry name" value="PBP2_GluB"/>
    <property type="match status" value="1"/>
</dbReference>
<keyword evidence="8" id="KW-1185">Reference proteome</keyword>
<dbReference type="PANTHER" id="PTHR30085:SF6">
    <property type="entry name" value="ABC TRANSPORTER GLUTAMINE-BINDING PROTEIN GLNH"/>
    <property type="match status" value="1"/>
</dbReference>
<comment type="caution">
    <text evidence="7">The sequence shown here is derived from an EMBL/GenBank/DDBJ whole genome shotgun (WGS) entry which is preliminary data.</text>
</comment>
<dbReference type="EMBL" id="JAEACQ010000262">
    <property type="protein sequence ID" value="MBL7631220.1"/>
    <property type="molecule type" value="Genomic_DNA"/>
</dbReference>
<evidence type="ECO:0000256" key="4">
    <source>
        <dbReference type="RuleBase" id="RU003744"/>
    </source>
</evidence>
<dbReference type="PROSITE" id="PS01039">
    <property type="entry name" value="SBP_BACTERIAL_3"/>
    <property type="match status" value="1"/>
</dbReference>
<organism evidence="7 8">
    <name type="scientific">Frankia nepalensis</name>
    <dbReference type="NCBI Taxonomy" id="1836974"/>
    <lineage>
        <taxon>Bacteria</taxon>
        <taxon>Bacillati</taxon>
        <taxon>Actinomycetota</taxon>
        <taxon>Actinomycetes</taxon>
        <taxon>Frankiales</taxon>
        <taxon>Frankiaceae</taxon>
        <taxon>Frankia</taxon>
    </lineage>
</organism>